<dbReference type="SUPFAM" id="SSF52206">
    <property type="entry name" value="Hypothetical protein MTH538"/>
    <property type="match status" value="1"/>
</dbReference>
<evidence type="ECO:0000313" key="2">
    <source>
        <dbReference type="EMBL" id="SEC34325.1"/>
    </source>
</evidence>
<feature type="domain" description="Thoeris protein ThsB TIR-like" evidence="1">
    <location>
        <begin position="6"/>
        <end position="103"/>
    </location>
</feature>
<evidence type="ECO:0000259" key="1">
    <source>
        <dbReference type="Pfam" id="PF08937"/>
    </source>
</evidence>
<gene>
    <name evidence="2" type="ORF">SAMN05443244_3230</name>
</gene>
<dbReference type="AlphaFoldDB" id="A0A1H4RQV4"/>
<dbReference type="RefSeq" id="WP_074655031.1">
    <property type="nucleotide sequence ID" value="NZ_FNSD01000001.1"/>
</dbReference>
<protein>
    <submittedName>
        <fullName evidence="2">MTH538 TIR-like domain</fullName>
    </submittedName>
</protein>
<dbReference type="EMBL" id="FNSD01000001">
    <property type="protein sequence ID" value="SEC34325.1"/>
    <property type="molecule type" value="Genomic_DNA"/>
</dbReference>
<reference evidence="2 3" key="1">
    <citation type="submission" date="2016-10" db="EMBL/GenBank/DDBJ databases">
        <authorList>
            <person name="de Groot N.N."/>
        </authorList>
    </citation>
    <scope>NUCLEOTIDE SEQUENCE [LARGE SCALE GENOMIC DNA]</scope>
    <source>
        <strain evidence="2 3">AB35.6</strain>
    </source>
</reference>
<dbReference type="InterPro" id="IPR015032">
    <property type="entry name" value="ThsB__TIR-like_domain"/>
</dbReference>
<accession>A0A1H4RQV4</accession>
<evidence type="ECO:0000313" key="3">
    <source>
        <dbReference type="Proteomes" id="UP000182409"/>
    </source>
</evidence>
<name>A0A1H4RQV4_9BACT</name>
<organism evidence="2 3">
    <name type="scientific">Terriglobus roseus</name>
    <dbReference type="NCBI Taxonomy" id="392734"/>
    <lineage>
        <taxon>Bacteria</taxon>
        <taxon>Pseudomonadati</taxon>
        <taxon>Acidobacteriota</taxon>
        <taxon>Terriglobia</taxon>
        <taxon>Terriglobales</taxon>
        <taxon>Acidobacteriaceae</taxon>
        <taxon>Terriglobus</taxon>
    </lineage>
</organism>
<dbReference type="InterPro" id="IPR036490">
    <property type="entry name" value="ThsB_TIR-like_sf"/>
</dbReference>
<dbReference type="OrthoDB" id="9811746at2"/>
<sequence length="149" mass="16486">MARRVFFSFHYQQDLWRVNVVRNSGLIEGVAAAGFHDTSLWEETKRQGDDAVIRLIDNGLKGTSVTVVLIGEQTASRRYVTYEIDKSAAEGNGLLGIYIHNIKDRSGKLGTLGPIPAALSKRGAPIYTWEYGQLGRWVEAAYQAAHPHG</sequence>
<dbReference type="Proteomes" id="UP000182409">
    <property type="component" value="Unassembled WGS sequence"/>
</dbReference>
<proteinExistence type="predicted"/>
<dbReference type="Pfam" id="PF08937">
    <property type="entry name" value="ThsB_TIR"/>
    <property type="match status" value="1"/>
</dbReference>